<protein>
    <submittedName>
        <fullName evidence="1">Uncharacterized protein</fullName>
    </submittedName>
</protein>
<sequence length="81" mass="8432">PLPLTLDAPSTDKVHGRVLSAPSGVDISKTKSASICDLMASLGEKTRSNSDNSTDHATIVPAKSGFLNTFFIGKSVLTTTL</sequence>
<dbReference type="AlphaFoldDB" id="A0A392T058"/>
<comment type="caution">
    <text evidence="1">The sequence shown here is derived from an EMBL/GenBank/DDBJ whole genome shotgun (WGS) entry which is preliminary data.</text>
</comment>
<dbReference type="EMBL" id="LXQA010464997">
    <property type="protein sequence ID" value="MCI53556.1"/>
    <property type="molecule type" value="Genomic_DNA"/>
</dbReference>
<evidence type="ECO:0000313" key="1">
    <source>
        <dbReference type="EMBL" id="MCI53556.1"/>
    </source>
</evidence>
<proteinExistence type="predicted"/>
<dbReference type="Proteomes" id="UP000265520">
    <property type="component" value="Unassembled WGS sequence"/>
</dbReference>
<name>A0A392T058_9FABA</name>
<evidence type="ECO:0000313" key="2">
    <source>
        <dbReference type="Proteomes" id="UP000265520"/>
    </source>
</evidence>
<keyword evidence="2" id="KW-1185">Reference proteome</keyword>
<organism evidence="1 2">
    <name type="scientific">Trifolium medium</name>
    <dbReference type="NCBI Taxonomy" id="97028"/>
    <lineage>
        <taxon>Eukaryota</taxon>
        <taxon>Viridiplantae</taxon>
        <taxon>Streptophyta</taxon>
        <taxon>Embryophyta</taxon>
        <taxon>Tracheophyta</taxon>
        <taxon>Spermatophyta</taxon>
        <taxon>Magnoliopsida</taxon>
        <taxon>eudicotyledons</taxon>
        <taxon>Gunneridae</taxon>
        <taxon>Pentapetalae</taxon>
        <taxon>rosids</taxon>
        <taxon>fabids</taxon>
        <taxon>Fabales</taxon>
        <taxon>Fabaceae</taxon>
        <taxon>Papilionoideae</taxon>
        <taxon>50 kb inversion clade</taxon>
        <taxon>NPAAA clade</taxon>
        <taxon>Hologalegina</taxon>
        <taxon>IRL clade</taxon>
        <taxon>Trifolieae</taxon>
        <taxon>Trifolium</taxon>
    </lineage>
</organism>
<reference evidence="1 2" key="1">
    <citation type="journal article" date="2018" name="Front. Plant Sci.">
        <title>Red Clover (Trifolium pratense) and Zigzag Clover (T. medium) - A Picture of Genomic Similarities and Differences.</title>
        <authorList>
            <person name="Dluhosova J."/>
            <person name="Istvanek J."/>
            <person name="Nedelnik J."/>
            <person name="Repkova J."/>
        </authorList>
    </citation>
    <scope>NUCLEOTIDE SEQUENCE [LARGE SCALE GENOMIC DNA]</scope>
    <source>
        <strain evidence="2">cv. 10/8</strain>
        <tissue evidence="1">Leaf</tissue>
    </source>
</reference>
<accession>A0A392T058</accession>
<feature type="non-terminal residue" evidence="1">
    <location>
        <position position="1"/>
    </location>
</feature>